<feature type="domain" description="Alginate export" evidence="2">
    <location>
        <begin position="55"/>
        <end position="428"/>
    </location>
</feature>
<reference evidence="3 4" key="1">
    <citation type="submission" date="2017-09" db="EMBL/GenBank/DDBJ databases">
        <title>Depth-based differentiation of microbial function through sediment-hosted aquifers and enrichment of novel symbionts in the deep terrestrial subsurface.</title>
        <authorList>
            <person name="Probst A.J."/>
            <person name="Ladd B."/>
            <person name="Jarett J.K."/>
            <person name="Geller-Mcgrath D.E."/>
            <person name="Sieber C.M."/>
            <person name="Emerson J.B."/>
            <person name="Anantharaman K."/>
            <person name="Thomas B.C."/>
            <person name="Malmstrom R."/>
            <person name="Stieglmeier M."/>
            <person name="Klingl A."/>
            <person name="Woyke T."/>
            <person name="Ryan C.M."/>
            <person name="Banfield J.F."/>
        </authorList>
    </citation>
    <scope>NUCLEOTIDE SEQUENCE [LARGE SCALE GENOMIC DNA]</scope>
    <source>
        <strain evidence="3">CG23_combo_of_CG06-09_8_20_14_all_41_10</strain>
    </source>
</reference>
<evidence type="ECO:0000313" key="4">
    <source>
        <dbReference type="Proteomes" id="UP000231292"/>
    </source>
</evidence>
<name>A0A2G9YHA2_9BACT</name>
<feature type="signal peptide" evidence="1">
    <location>
        <begin position="1"/>
        <end position="24"/>
    </location>
</feature>
<evidence type="ECO:0000313" key="3">
    <source>
        <dbReference type="EMBL" id="PIP18618.1"/>
    </source>
</evidence>
<dbReference type="Proteomes" id="UP000231292">
    <property type="component" value="Unassembled WGS sequence"/>
</dbReference>
<comment type="caution">
    <text evidence="3">The sequence shown here is derived from an EMBL/GenBank/DDBJ whole genome shotgun (WGS) entry which is preliminary data.</text>
</comment>
<dbReference type="InterPro" id="IPR025388">
    <property type="entry name" value="Alginate_export_dom"/>
</dbReference>
<evidence type="ECO:0000259" key="2">
    <source>
        <dbReference type="Pfam" id="PF13372"/>
    </source>
</evidence>
<evidence type="ECO:0000256" key="1">
    <source>
        <dbReference type="SAM" id="SignalP"/>
    </source>
</evidence>
<dbReference type="Pfam" id="PF13372">
    <property type="entry name" value="Alginate_exp"/>
    <property type="match status" value="1"/>
</dbReference>
<proteinExistence type="predicted"/>
<accession>A0A2G9YHA2</accession>
<protein>
    <recommendedName>
        <fullName evidence="2">Alginate export domain-containing protein</fullName>
    </recommendedName>
</protein>
<dbReference type="Gene3D" id="2.40.160.100">
    <property type="match status" value="1"/>
</dbReference>
<dbReference type="EMBL" id="PCRK01000186">
    <property type="protein sequence ID" value="PIP18618.1"/>
    <property type="molecule type" value="Genomic_DNA"/>
</dbReference>
<feature type="chain" id="PRO_5013755628" description="Alginate export domain-containing protein" evidence="1">
    <location>
        <begin position="25"/>
        <end position="447"/>
    </location>
</feature>
<dbReference type="SUPFAM" id="SSF56935">
    <property type="entry name" value="Porins"/>
    <property type="match status" value="1"/>
</dbReference>
<dbReference type="InterPro" id="IPR053728">
    <property type="entry name" value="Alginate_Permeability_Chnl"/>
</dbReference>
<organism evidence="3 4">
    <name type="scientific">Candidatus Sherwoodlollariibacterium unditelluris</name>
    <dbReference type="NCBI Taxonomy" id="1974757"/>
    <lineage>
        <taxon>Bacteria</taxon>
        <taxon>Pseudomonadati</taxon>
        <taxon>Candidatus Omnitrophota</taxon>
        <taxon>Candidatus Sherwoodlollariibacterium</taxon>
    </lineage>
</organism>
<gene>
    <name evidence="3" type="ORF">COX41_07295</name>
</gene>
<sequence length="447" mass="48942">MSKRLIIVLALALLVGLAFSPAYAEVQNVKVSGDIIASGVARNHFNLTNGGAGDKADIDQSFIMSQIRLRVDADLTDNVMTTVRLINERVWNGQNDTATNGDSNIDLDLAYVTLKEFLYSPLTLTIGRQEIRFGNGLIIGNAKVPTGVVNIPTDLSERKAFDAIRATLNYDPLVVDFIYAKVKQTDTTRDNNISLAGINATYAINKKINVSTYYLLKTDNWADTPVSVSKGKADKVNVLGALISATPIDNLVASLEGAYQFGKDDSTTTGQNRHDAWALQAMADYTFAKVKMTPKIGASYTYLSGDEAAGSRNSGWDPMFYDQQLNSIIYALHPFTNMSAYNLRASAKPMEDVTVALNYGYYDLAKKFSGTWTLDNTSRYNGDTQYLPNVTLTGKQHIGDELDASVLYDYTEDVQLGLTAGWLKTGKGLSLDRRDASQLIGSMKVVF</sequence>
<keyword evidence="1" id="KW-0732">Signal</keyword>
<dbReference type="AlphaFoldDB" id="A0A2G9YHA2"/>